<reference evidence="2" key="1">
    <citation type="submission" date="2017-01" db="EMBL/GenBank/DDBJ databases">
        <authorList>
            <person name="Varghese N."/>
            <person name="Submissions S."/>
        </authorList>
    </citation>
    <scope>NUCLEOTIDE SEQUENCE [LARGE SCALE GENOMIC DNA]</scope>
    <source>
        <strain evidence="2">DSM 15366</strain>
    </source>
</reference>
<sequence length="35" mass="4485">MYSLNVKTLRTIMIMYAIFYEKYFDHIHFYNAKYR</sequence>
<evidence type="ECO:0000313" key="1">
    <source>
        <dbReference type="EMBL" id="SIQ22927.1"/>
    </source>
</evidence>
<evidence type="ECO:0000313" key="2">
    <source>
        <dbReference type="Proteomes" id="UP000186953"/>
    </source>
</evidence>
<accession>A0A1N6R2C2</accession>
<organism evidence="1 2">
    <name type="scientific">Maribacter ulvicola</name>
    <dbReference type="NCBI Taxonomy" id="228959"/>
    <lineage>
        <taxon>Bacteria</taxon>
        <taxon>Pseudomonadati</taxon>
        <taxon>Bacteroidota</taxon>
        <taxon>Flavobacteriia</taxon>
        <taxon>Flavobacteriales</taxon>
        <taxon>Flavobacteriaceae</taxon>
        <taxon>Maribacter</taxon>
    </lineage>
</organism>
<protein>
    <submittedName>
        <fullName evidence="1">Uncharacterized protein</fullName>
    </submittedName>
</protein>
<keyword evidence="2" id="KW-1185">Reference proteome</keyword>
<gene>
    <name evidence="1" type="ORF">SAMN05421797_1011110</name>
</gene>
<dbReference type="EMBL" id="FTMA01000001">
    <property type="protein sequence ID" value="SIQ22927.1"/>
    <property type="molecule type" value="Genomic_DNA"/>
</dbReference>
<dbReference type="AlphaFoldDB" id="A0A1N6R2C2"/>
<proteinExistence type="predicted"/>
<dbReference type="Proteomes" id="UP000186953">
    <property type="component" value="Unassembled WGS sequence"/>
</dbReference>
<name>A0A1N6R2C2_9FLAO</name>